<accession>A0A248JRD2</accession>
<dbReference type="Pfam" id="PF05036">
    <property type="entry name" value="SPOR"/>
    <property type="match status" value="1"/>
</dbReference>
<dbReference type="InterPro" id="IPR001967">
    <property type="entry name" value="Peptidase_S11_N"/>
</dbReference>
<dbReference type="InterPro" id="IPR012338">
    <property type="entry name" value="Beta-lactam/transpept-like"/>
</dbReference>
<dbReference type="PRINTS" id="PR00725">
    <property type="entry name" value="DADACBPTASE1"/>
</dbReference>
<dbReference type="EMBL" id="CP022110">
    <property type="protein sequence ID" value="ASG20638.1"/>
    <property type="molecule type" value="Genomic_DNA"/>
</dbReference>
<keyword evidence="4" id="KW-0133">Cell shape</keyword>
<keyword evidence="2" id="KW-0732">Signal</keyword>
<keyword evidence="13" id="KW-0645">Protease</keyword>
<keyword evidence="6" id="KW-0961">Cell wall biogenesis/degradation</keyword>
<evidence type="ECO:0000259" key="12">
    <source>
        <dbReference type="Pfam" id="PF05036"/>
    </source>
</evidence>
<feature type="binding site" evidence="8">
    <location>
        <position position="293"/>
    </location>
    <ligand>
        <name>substrate</name>
    </ligand>
</feature>
<evidence type="ECO:0000259" key="11">
    <source>
        <dbReference type="Pfam" id="PF00768"/>
    </source>
</evidence>
<feature type="domain" description="Peptidase S11 D-alanyl-D-alanine carboxypeptidase A N-terminal" evidence="11">
    <location>
        <begin position="105"/>
        <end position="323"/>
    </location>
</feature>
<keyword evidence="13" id="KW-0121">Carboxypeptidase</keyword>
<feature type="active site" description="Proton acceptor" evidence="7">
    <location>
        <position position="134"/>
    </location>
</feature>
<feature type="region of interest" description="Disordered" evidence="10">
    <location>
        <begin position="351"/>
        <end position="397"/>
    </location>
</feature>
<protein>
    <submittedName>
        <fullName evidence="13">D-alanyl-D-alanine carboxypeptidase</fullName>
    </submittedName>
</protein>
<feature type="compositionally biased region" description="Low complexity" evidence="10">
    <location>
        <begin position="366"/>
        <end position="379"/>
    </location>
</feature>
<dbReference type="GO" id="GO:0008360">
    <property type="term" value="P:regulation of cell shape"/>
    <property type="evidence" value="ECO:0007669"/>
    <property type="project" value="UniProtKB-KW"/>
</dbReference>
<comment type="similarity">
    <text evidence="1 9">Belongs to the peptidase S11 family.</text>
</comment>
<evidence type="ECO:0000313" key="14">
    <source>
        <dbReference type="Proteomes" id="UP000197153"/>
    </source>
</evidence>
<evidence type="ECO:0000256" key="10">
    <source>
        <dbReference type="SAM" id="MobiDB-lite"/>
    </source>
</evidence>
<dbReference type="GO" id="GO:0009252">
    <property type="term" value="P:peptidoglycan biosynthetic process"/>
    <property type="evidence" value="ECO:0007669"/>
    <property type="project" value="UniProtKB-KW"/>
</dbReference>
<evidence type="ECO:0000256" key="3">
    <source>
        <dbReference type="ARBA" id="ARBA00022801"/>
    </source>
</evidence>
<name>A0A248JRD2_9PROT</name>
<dbReference type="Gene3D" id="3.40.710.10">
    <property type="entry name" value="DD-peptidase/beta-lactamase superfamily"/>
    <property type="match status" value="1"/>
</dbReference>
<gene>
    <name evidence="13" type="ORF">Y958_07340</name>
</gene>
<feature type="active site" evidence="7">
    <location>
        <position position="191"/>
    </location>
</feature>
<dbReference type="SUPFAM" id="SSF56601">
    <property type="entry name" value="beta-lactamase/transpeptidase-like"/>
    <property type="match status" value="1"/>
</dbReference>
<keyword evidence="3" id="KW-0378">Hydrolase</keyword>
<reference evidence="13 14" key="1">
    <citation type="submission" date="2017-06" db="EMBL/GenBank/DDBJ databases">
        <title>Complete genome sequence of Nitrospirillum amazonense strain CBAmC, an endophytic nitrogen-fixing and plant growth-promoting bacterium, isolated from sugarcane.</title>
        <authorList>
            <person name="Schwab S."/>
            <person name="dos Santos Teixeira K.R."/>
            <person name="Simoes Araujo J.L."/>
            <person name="Soares Vidal M."/>
            <person name="Borges de Freitas H.R."/>
            <person name="Rivello Crivelaro A.L."/>
            <person name="Bueno de Camargo Nunes A."/>
            <person name="dos Santos C.M."/>
            <person name="Palmeira da Silva Rosa D."/>
            <person name="da Silva Padilha D."/>
            <person name="da Silva E."/>
            <person name="Araujo Terra L."/>
            <person name="Soares Mendes V."/>
            <person name="Farinelli L."/>
            <person name="Magalhaes Cruz L."/>
            <person name="Baldani J.I."/>
        </authorList>
    </citation>
    <scope>NUCLEOTIDE SEQUENCE [LARGE SCALE GENOMIC DNA]</scope>
    <source>
        <strain evidence="13 14">CBAmC</strain>
    </source>
</reference>
<evidence type="ECO:0000256" key="6">
    <source>
        <dbReference type="ARBA" id="ARBA00023316"/>
    </source>
</evidence>
<evidence type="ECO:0000256" key="5">
    <source>
        <dbReference type="ARBA" id="ARBA00022984"/>
    </source>
</evidence>
<dbReference type="AlphaFoldDB" id="A0A248JRD2"/>
<evidence type="ECO:0000256" key="9">
    <source>
        <dbReference type="RuleBase" id="RU004016"/>
    </source>
</evidence>
<keyword evidence="5" id="KW-0573">Peptidoglycan synthesis</keyword>
<keyword evidence="14" id="KW-1185">Reference proteome</keyword>
<dbReference type="InterPro" id="IPR007730">
    <property type="entry name" value="SPOR-like_dom"/>
</dbReference>
<evidence type="ECO:0000256" key="7">
    <source>
        <dbReference type="PIRSR" id="PIRSR618044-1"/>
    </source>
</evidence>
<dbReference type="Gene3D" id="3.30.70.1070">
    <property type="entry name" value="Sporulation related repeat"/>
    <property type="match status" value="1"/>
</dbReference>
<evidence type="ECO:0000256" key="8">
    <source>
        <dbReference type="PIRSR" id="PIRSR618044-2"/>
    </source>
</evidence>
<feature type="domain" description="SPOR" evidence="12">
    <location>
        <begin position="448"/>
        <end position="524"/>
    </location>
</feature>
<sequence length="530" mass="55552">MNGRAFLARGSAQPGVAACHVKAAIKNRASFVLNRIFNTGQRIIVPLLLSPPTTWHRRKGQFTVTHWNRSNLARRPGFAARRLRWAALALLACWALAPVSAFAKYAAIVVDAETGQVLHAAGADTQNYPASLTKMMTLYLLFDALDAGRVTLDTPFKVSAHAAAQAPSKLGLDAGDTIRVRDAILALVTKSANDVAVTVGENLGGSEPRFAQMMTAKARALGMSRTTFRNASGLPNTGQVTTARDLARLAQALIHDHAKQYTYFKTASFTYNGETMANHNHLMSRYPGMDGIKTGFINASGFNLVGSAVHDGRRLIAVVMGGSSAVWRDNRMADLLDEGFATKSGEVLTAEAPIRAPRGRDAVQMASADTADSQDSATSEGDEDEADEAPAPKAMKATTGVRLASAAGKAAKAVGKAAESVADHTLLAAPAEAAPAVATGAKGKTIPAGWSIQVGAYNDRAATQAAIARATQKGKGLLNAAVPNVVEVSSAKSTLYRARLAGLSEKNARAACVQLRRQGQGCITIAPGAS</sequence>
<dbReference type="GO" id="GO:0006508">
    <property type="term" value="P:proteolysis"/>
    <property type="evidence" value="ECO:0007669"/>
    <property type="project" value="InterPro"/>
</dbReference>
<dbReference type="Pfam" id="PF00768">
    <property type="entry name" value="Peptidase_S11"/>
    <property type="match status" value="1"/>
</dbReference>
<dbReference type="PANTHER" id="PTHR21581:SF6">
    <property type="entry name" value="TRAFFICKING PROTEIN PARTICLE COMPLEX SUBUNIT 12"/>
    <property type="match status" value="1"/>
</dbReference>
<dbReference type="KEGG" id="nao:Y958_07340"/>
<dbReference type="GO" id="GO:0042834">
    <property type="term" value="F:peptidoglycan binding"/>
    <property type="evidence" value="ECO:0007669"/>
    <property type="project" value="InterPro"/>
</dbReference>
<dbReference type="GO" id="GO:0009002">
    <property type="term" value="F:serine-type D-Ala-D-Ala carboxypeptidase activity"/>
    <property type="evidence" value="ECO:0007669"/>
    <property type="project" value="InterPro"/>
</dbReference>
<dbReference type="PANTHER" id="PTHR21581">
    <property type="entry name" value="D-ALANYL-D-ALANINE CARBOXYPEPTIDASE"/>
    <property type="match status" value="1"/>
</dbReference>
<dbReference type="GO" id="GO:0071555">
    <property type="term" value="P:cell wall organization"/>
    <property type="evidence" value="ECO:0007669"/>
    <property type="project" value="UniProtKB-KW"/>
</dbReference>
<organism evidence="13 14">
    <name type="scientific">Nitrospirillum viridazoti CBAmc</name>
    <dbReference type="NCBI Taxonomy" id="1441467"/>
    <lineage>
        <taxon>Bacteria</taxon>
        <taxon>Pseudomonadati</taxon>
        <taxon>Pseudomonadota</taxon>
        <taxon>Alphaproteobacteria</taxon>
        <taxon>Rhodospirillales</taxon>
        <taxon>Azospirillaceae</taxon>
        <taxon>Nitrospirillum</taxon>
        <taxon>Nitrospirillum viridazoti</taxon>
    </lineage>
</organism>
<evidence type="ECO:0000256" key="2">
    <source>
        <dbReference type="ARBA" id="ARBA00022729"/>
    </source>
</evidence>
<feature type="active site" description="Acyl-ester intermediate" evidence="7">
    <location>
        <position position="131"/>
    </location>
</feature>
<proteinExistence type="inferred from homology"/>
<evidence type="ECO:0000313" key="13">
    <source>
        <dbReference type="EMBL" id="ASG20638.1"/>
    </source>
</evidence>
<evidence type="ECO:0000256" key="1">
    <source>
        <dbReference type="ARBA" id="ARBA00007164"/>
    </source>
</evidence>
<evidence type="ECO:0000256" key="4">
    <source>
        <dbReference type="ARBA" id="ARBA00022960"/>
    </source>
</evidence>
<dbReference type="Proteomes" id="UP000197153">
    <property type="component" value="Chromosome 1"/>
</dbReference>
<dbReference type="InterPro" id="IPR036680">
    <property type="entry name" value="SPOR-like_sf"/>
</dbReference>
<dbReference type="InterPro" id="IPR018044">
    <property type="entry name" value="Peptidase_S11"/>
</dbReference>